<evidence type="ECO:0000313" key="3">
    <source>
        <dbReference type="Proteomes" id="UP000029082"/>
    </source>
</evidence>
<name>A0A087C7K3_9BIFI</name>
<reference evidence="2 3" key="1">
    <citation type="submission" date="2014-03" db="EMBL/GenBank/DDBJ databases">
        <title>Genomics of Bifidobacteria.</title>
        <authorList>
            <person name="Ventura M."/>
            <person name="Milani C."/>
            <person name="Lugli G.A."/>
        </authorList>
    </citation>
    <scope>NUCLEOTIDE SEQUENCE [LARGE SCALE GENOMIC DNA]</scope>
    <source>
        <strain evidence="2 3">DSM 21395</strain>
    </source>
</reference>
<dbReference type="InterPro" id="IPR036388">
    <property type="entry name" value="WH-like_DNA-bd_sf"/>
</dbReference>
<evidence type="ECO:0000256" key="1">
    <source>
        <dbReference type="ARBA" id="ARBA00006479"/>
    </source>
</evidence>
<protein>
    <submittedName>
        <fullName evidence="2">NagC/XylR-type transciptional regulator</fullName>
        <ecNumber evidence="2">2.7.1.2</ecNumber>
    </submittedName>
</protein>
<dbReference type="SUPFAM" id="SSF46785">
    <property type="entry name" value="Winged helix' DNA-binding domain"/>
    <property type="match status" value="1"/>
</dbReference>
<evidence type="ECO:0000313" key="2">
    <source>
        <dbReference type="EMBL" id="KFI79253.1"/>
    </source>
</evidence>
<dbReference type="eggNOG" id="COG1940">
    <property type="taxonomic scope" value="Bacteria"/>
</dbReference>
<dbReference type="GeneID" id="93094346"/>
<dbReference type="Gene3D" id="3.30.420.40">
    <property type="match status" value="2"/>
</dbReference>
<proteinExistence type="inferred from homology"/>
<dbReference type="PANTHER" id="PTHR18964">
    <property type="entry name" value="ROK (REPRESSOR, ORF, KINASE) FAMILY"/>
    <property type="match status" value="1"/>
</dbReference>
<dbReference type="OrthoDB" id="9810372at2"/>
<dbReference type="AlphaFoldDB" id="A0A087C7K3"/>
<dbReference type="InterPro" id="IPR036390">
    <property type="entry name" value="WH_DNA-bd_sf"/>
</dbReference>
<dbReference type="InterPro" id="IPR000600">
    <property type="entry name" value="ROK"/>
</dbReference>
<dbReference type="Gene3D" id="1.10.10.10">
    <property type="entry name" value="Winged helix-like DNA-binding domain superfamily/Winged helix DNA-binding domain"/>
    <property type="match status" value="1"/>
</dbReference>
<comment type="similarity">
    <text evidence="1">Belongs to the ROK (NagC/XylR) family.</text>
</comment>
<dbReference type="EC" id="2.7.1.2" evidence="2"/>
<dbReference type="GO" id="GO:0004340">
    <property type="term" value="F:glucokinase activity"/>
    <property type="evidence" value="ECO:0007669"/>
    <property type="project" value="UniProtKB-EC"/>
</dbReference>
<dbReference type="EMBL" id="JGZE01000002">
    <property type="protein sequence ID" value="KFI79253.1"/>
    <property type="molecule type" value="Genomic_DNA"/>
</dbReference>
<dbReference type="InterPro" id="IPR043129">
    <property type="entry name" value="ATPase_NBD"/>
</dbReference>
<gene>
    <name evidence="2" type="ORF">BMON_0457</name>
</gene>
<dbReference type="RefSeq" id="WP_051917777.1">
    <property type="nucleotide sequence ID" value="NZ_JDUO01000004.1"/>
</dbReference>
<dbReference type="InterPro" id="IPR049874">
    <property type="entry name" value="ROK_cs"/>
</dbReference>
<dbReference type="PANTHER" id="PTHR18964:SF149">
    <property type="entry name" value="BIFUNCTIONAL UDP-N-ACETYLGLUCOSAMINE 2-EPIMERASE_N-ACETYLMANNOSAMINE KINASE"/>
    <property type="match status" value="1"/>
</dbReference>
<accession>A0A087C7K3</accession>
<dbReference type="SUPFAM" id="SSF53067">
    <property type="entry name" value="Actin-like ATPase domain"/>
    <property type="match status" value="1"/>
</dbReference>
<keyword evidence="2" id="KW-0808">Transferase</keyword>
<organism evidence="2 3">
    <name type="scientific">Bifidobacterium mongoliense DSM 21395</name>
    <dbReference type="NCBI Taxonomy" id="1437603"/>
    <lineage>
        <taxon>Bacteria</taxon>
        <taxon>Bacillati</taxon>
        <taxon>Actinomycetota</taxon>
        <taxon>Actinomycetes</taxon>
        <taxon>Bifidobacteriales</taxon>
        <taxon>Bifidobacteriaceae</taxon>
        <taxon>Bifidobacterium</taxon>
    </lineage>
</organism>
<dbReference type="Pfam" id="PF00480">
    <property type="entry name" value="ROK"/>
    <property type="match status" value="1"/>
</dbReference>
<sequence length="384" mass="40474">MARRLPVLIDARGSRQANASHRLASAAPSDIRLRNRTAVMRALYPYDSHSRAELAKLTGMSKVSTSDVVAELLDDGLLVEGAYKTPHGPGKPSQLLRFNASSGAIVSIDLSDVTRLRGVVVDLSDKVMHRAEIALPHGGRLEPTEVIGLCQRLLDMCDVRVIGIAIATPGTVNDEGLILEAPNLGWVDMDLADGLHALIDCPVVVTNDADAAVFAEGYFGGGVSDMILVQIADGVGAGLLIDGNVVRGKGFTAGEIGHVVMSDGVRPCVCGKTGCLETIVSSPVLDAAVEERPDDAERIIARAGEELGRALAMPVALTNITHVVFSGPSRLVNRTMVEAAQSTIDLLTKSRFLDEVHVELSTIGEDAAMLGAAGMVLRRVLAVL</sequence>
<comment type="caution">
    <text evidence="2">The sequence shown here is derived from an EMBL/GenBank/DDBJ whole genome shotgun (WGS) entry which is preliminary data.</text>
</comment>
<keyword evidence="3" id="KW-1185">Reference proteome</keyword>
<dbReference type="PROSITE" id="PS01125">
    <property type="entry name" value="ROK"/>
    <property type="match status" value="1"/>
</dbReference>
<dbReference type="STRING" id="1437603.GCA_000771525_01267"/>
<dbReference type="Proteomes" id="UP000029082">
    <property type="component" value="Unassembled WGS sequence"/>
</dbReference>